<evidence type="ECO:0000259" key="1">
    <source>
        <dbReference type="Pfam" id="PF23586"/>
    </source>
</evidence>
<dbReference type="Proteomes" id="UP000299102">
    <property type="component" value="Unassembled WGS sequence"/>
</dbReference>
<reference evidence="2 3" key="1">
    <citation type="journal article" date="2019" name="Commun. Biol.">
        <title>The bagworm genome reveals a unique fibroin gene that provides high tensile strength.</title>
        <authorList>
            <person name="Kono N."/>
            <person name="Nakamura H."/>
            <person name="Ohtoshi R."/>
            <person name="Tomita M."/>
            <person name="Numata K."/>
            <person name="Arakawa K."/>
        </authorList>
    </citation>
    <scope>NUCLEOTIDE SEQUENCE [LARGE SCALE GENOMIC DNA]</scope>
</reference>
<dbReference type="OrthoDB" id="2325716at2759"/>
<sequence>MGICAPTRGGLDLIEVKRGTSVQQLISRAAEGVFSIICMFSSDDSYVFYYHSGRKTLRVFRTLDGKAIAEYRAPAEVTAVASAHGGAAVALASQDGCLTVLNIVDPNTHRLFVKIVSVIGDPLLEIGIPSRFPQHRISAHLRPPVTPDQVVSPPSEEHSCAATFTSWSPLENPPPSSSAVIGSTTDVTCLLPLRLTNSLSCIGHSDFSANFLVSYFNF</sequence>
<dbReference type="STRING" id="151549.A0A4C1XQN9"/>
<protein>
    <recommendedName>
        <fullName evidence="1">NWD2 C-terminal beta-propeller domain-containing protein</fullName>
    </recommendedName>
</protein>
<dbReference type="InterPro" id="IPR015943">
    <property type="entry name" value="WD40/YVTN_repeat-like_dom_sf"/>
</dbReference>
<keyword evidence="3" id="KW-1185">Reference proteome</keyword>
<organism evidence="2 3">
    <name type="scientific">Eumeta variegata</name>
    <name type="common">Bagworm moth</name>
    <name type="synonym">Eumeta japonica</name>
    <dbReference type="NCBI Taxonomy" id="151549"/>
    <lineage>
        <taxon>Eukaryota</taxon>
        <taxon>Metazoa</taxon>
        <taxon>Ecdysozoa</taxon>
        <taxon>Arthropoda</taxon>
        <taxon>Hexapoda</taxon>
        <taxon>Insecta</taxon>
        <taxon>Pterygota</taxon>
        <taxon>Neoptera</taxon>
        <taxon>Endopterygota</taxon>
        <taxon>Lepidoptera</taxon>
        <taxon>Glossata</taxon>
        <taxon>Ditrysia</taxon>
        <taxon>Tineoidea</taxon>
        <taxon>Psychidae</taxon>
        <taxon>Oiketicinae</taxon>
        <taxon>Eumeta</taxon>
    </lineage>
</organism>
<dbReference type="Gene3D" id="2.130.10.10">
    <property type="entry name" value="YVTN repeat-like/Quinoprotein amine dehydrogenase"/>
    <property type="match status" value="1"/>
</dbReference>
<name>A0A4C1XQN9_EUMVA</name>
<dbReference type="AlphaFoldDB" id="A0A4C1XQN9"/>
<dbReference type="SUPFAM" id="SSF50969">
    <property type="entry name" value="YVTN repeat-like/Quinoprotein amine dehydrogenase"/>
    <property type="match status" value="1"/>
</dbReference>
<feature type="domain" description="NWD2 C-terminal beta-propeller" evidence="1">
    <location>
        <begin position="1"/>
        <end position="103"/>
    </location>
</feature>
<accession>A0A4C1XQN9</accession>
<dbReference type="InterPro" id="IPR011044">
    <property type="entry name" value="Quino_amine_DH_bsu"/>
</dbReference>
<evidence type="ECO:0000313" key="3">
    <source>
        <dbReference type="Proteomes" id="UP000299102"/>
    </source>
</evidence>
<gene>
    <name evidence="2" type="ORF">EVAR_81838_1</name>
</gene>
<dbReference type="InterPro" id="IPR056534">
    <property type="entry name" value="Beta-prop_NWD2_C"/>
</dbReference>
<proteinExistence type="predicted"/>
<dbReference type="Pfam" id="PF23586">
    <property type="entry name" value="Beta-prop_NWD2_C"/>
    <property type="match status" value="1"/>
</dbReference>
<evidence type="ECO:0000313" key="2">
    <source>
        <dbReference type="EMBL" id="GBP66181.1"/>
    </source>
</evidence>
<comment type="caution">
    <text evidence="2">The sequence shown here is derived from an EMBL/GenBank/DDBJ whole genome shotgun (WGS) entry which is preliminary data.</text>
</comment>
<dbReference type="EMBL" id="BGZK01000950">
    <property type="protein sequence ID" value="GBP66181.1"/>
    <property type="molecule type" value="Genomic_DNA"/>
</dbReference>